<accession>A0ABR3FLA3</accession>
<feature type="region of interest" description="Disordered" evidence="1">
    <location>
        <begin position="787"/>
        <end position="883"/>
    </location>
</feature>
<name>A0ABR3FLA3_9AGAR</name>
<feature type="region of interest" description="Disordered" evidence="1">
    <location>
        <begin position="940"/>
        <end position="1011"/>
    </location>
</feature>
<protein>
    <submittedName>
        <fullName evidence="2">Uncharacterized protein</fullName>
    </submittedName>
</protein>
<feature type="region of interest" description="Disordered" evidence="1">
    <location>
        <begin position="260"/>
        <end position="464"/>
    </location>
</feature>
<evidence type="ECO:0000313" key="3">
    <source>
        <dbReference type="Proteomes" id="UP001465976"/>
    </source>
</evidence>
<feature type="compositionally biased region" description="Basic and acidic residues" evidence="1">
    <location>
        <begin position="414"/>
        <end position="431"/>
    </location>
</feature>
<feature type="compositionally biased region" description="Acidic residues" evidence="1">
    <location>
        <begin position="307"/>
        <end position="332"/>
    </location>
</feature>
<gene>
    <name evidence="2" type="ORF">V5O48_005857</name>
</gene>
<sequence>MVKVPTDNPSDNLQGNCLEVELCYWDKDKSDYCDRAREFIPQANRRIIKPASPKEPPFTRHYAYVEARPDLPWSLYIDAFSDPDRDILLYVYLDGTLVREDIIFKAPTKVMSYIFSHADGDPSTSSDSSTARCDSYIGTIRVGLFEVNLGERHSVDNYSTDKHPVDSSCSIHEQKSALGVAHVAGQGEAISEEYRWIPGEFSYECEEVDKLVEICLLYRPLAFLQTRPIVTHPVGINRYQPKKKTAKLQRWQPLIIRHPNAFTDLPGNSSHRHITEDAPSPDKNSLEPPRRSQRLALAAQKQHTPQEDEDGSDESADDEDEDKEVDQLDEDEEPKKGQTQPMEIDSPRQPQEDSAEANPEQLNPSSAASPGACTSIKYEAGSPFITHPTPNANRAADTPVQVEAEATSPATRRTSKDKARSSMSVKHETDVPSRYPTLVNNESPEDSTVTQSSQSLPRNGTELVKKEEEGPAWLANILNDKDRIRLDLYIEEQVATRTKRQLKREDWETSHNKKQRIKPLSPPPEDAEIIEIDLDSELGIMAETKNLDELAKLEVKLLYHDAANSTYYEATKYLPEGQQVWIVKYPGKKQVPVACHVAYVEARSNIKWRLLVEAFRDPHRDLLIYLYLDEMFACRRIIEKGPRAVVSFLLSHPDGNPSAFVFRDALASDSSEARCDPVVGAISVGLSEINLVRNQRKKNKKRFLNPTQTVHEKKFASGVAHVVGEEAPVDNLDQPHEEFRFAYDEVKNEAEHRLLYRSHDFLQTRPVVNPAMDIGEEIIIRNFDSSDDDAEYRPAQKKAKPRRPRRHITEDAPSPDENLEPPPPLRRSQRFIPGAQKRRTSLEDDDGSDENADEEDEGEVDQLDGDEAPEQGDNGEPMDIDDLYSEGERPVKVESEPNPTSLVSPNVRTFIKREACSPLAITYSMPSAHRAVGASVKLDPGATRDHAEGEKAINSRSVKRENNSPPRDHRTICRTRHLALVKNEPEGSTITQLSQSLTQNGVKSGKKEEEDPECLNLFKDEQMAQLDEYIQKKVKKEVEERVALRLSAKRQREESETSCSNKRRAERSEIIEID</sequence>
<proteinExistence type="predicted"/>
<feature type="compositionally biased region" description="Basic and acidic residues" evidence="1">
    <location>
        <begin position="942"/>
        <end position="971"/>
    </location>
</feature>
<reference evidence="2 3" key="1">
    <citation type="submission" date="2024-02" db="EMBL/GenBank/DDBJ databases">
        <title>A draft genome for the cacao thread blight pathogen Marasmius crinis-equi.</title>
        <authorList>
            <person name="Cohen S.P."/>
            <person name="Baruah I.K."/>
            <person name="Amoako-Attah I."/>
            <person name="Bukari Y."/>
            <person name="Meinhardt L.W."/>
            <person name="Bailey B.A."/>
        </authorList>
    </citation>
    <scope>NUCLEOTIDE SEQUENCE [LARGE SCALE GENOMIC DNA]</scope>
    <source>
        <strain evidence="2 3">GH-76</strain>
    </source>
</reference>
<dbReference type="EMBL" id="JBAHYK010000246">
    <property type="protein sequence ID" value="KAL0576110.1"/>
    <property type="molecule type" value="Genomic_DNA"/>
</dbReference>
<feature type="compositionally biased region" description="Acidic residues" evidence="1">
    <location>
        <begin position="843"/>
        <end position="870"/>
    </location>
</feature>
<keyword evidence="3" id="KW-1185">Reference proteome</keyword>
<organism evidence="2 3">
    <name type="scientific">Marasmius crinis-equi</name>
    <dbReference type="NCBI Taxonomy" id="585013"/>
    <lineage>
        <taxon>Eukaryota</taxon>
        <taxon>Fungi</taxon>
        <taxon>Dikarya</taxon>
        <taxon>Basidiomycota</taxon>
        <taxon>Agaricomycotina</taxon>
        <taxon>Agaricomycetes</taxon>
        <taxon>Agaricomycetidae</taxon>
        <taxon>Agaricales</taxon>
        <taxon>Marasmiineae</taxon>
        <taxon>Marasmiaceae</taxon>
        <taxon>Marasmius</taxon>
    </lineage>
</organism>
<feature type="compositionally biased region" description="Polar residues" evidence="1">
    <location>
        <begin position="438"/>
        <end position="458"/>
    </location>
</feature>
<dbReference type="Proteomes" id="UP001465976">
    <property type="component" value="Unassembled WGS sequence"/>
</dbReference>
<feature type="compositionally biased region" description="Basic residues" evidence="1">
    <location>
        <begin position="795"/>
        <end position="806"/>
    </location>
</feature>
<feature type="compositionally biased region" description="Polar residues" evidence="1">
    <location>
        <begin position="986"/>
        <end position="1002"/>
    </location>
</feature>
<feature type="region of interest" description="Disordered" evidence="1">
    <location>
        <begin position="501"/>
        <end position="524"/>
    </location>
</feature>
<feature type="region of interest" description="Disordered" evidence="1">
    <location>
        <begin position="1047"/>
        <end position="1074"/>
    </location>
</feature>
<evidence type="ECO:0000313" key="2">
    <source>
        <dbReference type="EMBL" id="KAL0576110.1"/>
    </source>
</evidence>
<evidence type="ECO:0000256" key="1">
    <source>
        <dbReference type="SAM" id="MobiDB-lite"/>
    </source>
</evidence>
<comment type="caution">
    <text evidence="2">The sequence shown here is derived from an EMBL/GenBank/DDBJ whole genome shotgun (WGS) entry which is preliminary data.</text>
</comment>